<proteinExistence type="predicted"/>
<dbReference type="RefSeq" id="WP_146849900.1">
    <property type="nucleotide sequence ID" value="NZ_BKAG01000009.1"/>
</dbReference>
<evidence type="ECO:0008006" key="3">
    <source>
        <dbReference type="Google" id="ProtNLM"/>
    </source>
</evidence>
<evidence type="ECO:0000313" key="1">
    <source>
        <dbReference type="EMBL" id="GEP42296.1"/>
    </source>
</evidence>
<gene>
    <name evidence="1" type="ORF">BGE01nite_15870</name>
</gene>
<dbReference type="OrthoDB" id="9806895at2"/>
<sequence length="124" mass="14086">MSPEHLENLASTVIEQTLRRLPEAIRRAAEACLIETAWMAEAVKHEPDLAEDTLGLFEGQSHEAGEFASGPGDLPRIRLFLDNLWDYAEQDRETFREEVRVTLLHELGHYLGMDEDRVEELGLG</sequence>
<reference evidence="1 2" key="1">
    <citation type="submission" date="2019-07" db="EMBL/GenBank/DDBJ databases">
        <title>Whole genome shotgun sequence of Brevifollis gellanilyticus NBRC 108608.</title>
        <authorList>
            <person name="Hosoyama A."/>
            <person name="Uohara A."/>
            <person name="Ohji S."/>
            <person name="Ichikawa N."/>
        </authorList>
    </citation>
    <scope>NUCLEOTIDE SEQUENCE [LARGE SCALE GENOMIC DNA]</scope>
    <source>
        <strain evidence="1 2">NBRC 108608</strain>
    </source>
</reference>
<dbReference type="Gene3D" id="3.30.2010.20">
    <property type="match status" value="1"/>
</dbReference>
<dbReference type="EMBL" id="BKAG01000009">
    <property type="protein sequence ID" value="GEP42296.1"/>
    <property type="molecule type" value="Genomic_DNA"/>
</dbReference>
<dbReference type="InterPro" id="IPR010428">
    <property type="entry name" value="Zincin_1"/>
</dbReference>
<dbReference type="InterPro" id="IPR038555">
    <property type="entry name" value="Zincin_1_sf"/>
</dbReference>
<accession>A0A512M6C6</accession>
<name>A0A512M6C6_9BACT</name>
<evidence type="ECO:0000313" key="2">
    <source>
        <dbReference type="Proteomes" id="UP000321577"/>
    </source>
</evidence>
<dbReference type="Pfam" id="PF06262">
    <property type="entry name" value="Zincin_1"/>
    <property type="match status" value="1"/>
</dbReference>
<dbReference type="AlphaFoldDB" id="A0A512M6C6"/>
<organism evidence="1 2">
    <name type="scientific">Brevifollis gellanilyticus</name>
    <dbReference type="NCBI Taxonomy" id="748831"/>
    <lineage>
        <taxon>Bacteria</taxon>
        <taxon>Pseudomonadati</taxon>
        <taxon>Verrucomicrobiota</taxon>
        <taxon>Verrucomicrobiia</taxon>
        <taxon>Verrucomicrobiales</taxon>
        <taxon>Verrucomicrobiaceae</taxon>
    </lineage>
</organism>
<comment type="caution">
    <text evidence="1">The sequence shown here is derived from an EMBL/GenBank/DDBJ whole genome shotgun (WGS) entry which is preliminary data.</text>
</comment>
<keyword evidence="2" id="KW-1185">Reference proteome</keyword>
<dbReference type="Proteomes" id="UP000321577">
    <property type="component" value="Unassembled WGS sequence"/>
</dbReference>
<protein>
    <recommendedName>
        <fullName evidence="3">Metallopeptidase family protein</fullName>
    </recommendedName>
</protein>
<dbReference type="SUPFAM" id="SSF55486">
    <property type="entry name" value="Metalloproteases ('zincins'), catalytic domain"/>
    <property type="match status" value="1"/>
</dbReference>